<gene>
    <name evidence="3" type="ORF">BD324DRAFT_161413</name>
</gene>
<dbReference type="RefSeq" id="XP_021868848.1">
    <property type="nucleotide sequence ID" value="XM_022012061.1"/>
</dbReference>
<evidence type="ECO:0000256" key="1">
    <source>
        <dbReference type="SAM" id="MobiDB-lite"/>
    </source>
</evidence>
<feature type="signal peptide" evidence="2">
    <location>
        <begin position="1"/>
        <end position="22"/>
    </location>
</feature>
<comment type="caution">
    <text evidence="3">The sequence shown here is derived from an EMBL/GenBank/DDBJ whole genome shotgun (WGS) entry which is preliminary data.</text>
</comment>
<evidence type="ECO:0000256" key="2">
    <source>
        <dbReference type="SAM" id="SignalP"/>
    </source>
</evidence>
<dbReference type="Gene3D" id="3.90.280.10">
    <property type="entry name" value="PEBP-like"/>
    <property type="match status" value="1"/>
</dbReference>
<evidence type="ECO:0000313" key="3">
    <source>
        <dbReference type="EMBL" id="ORX34585.1"/>
    </source>
</evidence>
<dbReference type="GeneID" id="33553869"/>
<keyword evidence="4" id="KW-1185">Reference proteome</keyword>
<proteinExistence type="predicted"/>
<dbReference type="SUPFAM" id="SSF49777">
    <property type="entry name" value="PEBP-like"/>
    <property type="match status" value="1"/>
</dbReference>
<dbReference type="STRING" id="4999.A0A1Y1UBX7"/>
<dbReference type="Proteomes" id="UP000193218">
    <property type="component" value="Unassembled WGS sequence"/>
</dbReference>
<dbReference type="EMBL" id="NBSH01000014">
    <property type="protein sequence ID" value="ORX34585.1"/>
    <property type="molecule type" value="Genomic_DNA"/>
</dbReference>
<dbReference type="InterPro" id="IPR008914">
    <property type="entry name" value="PEBP"/>
</dbReference>
<dbReference type="PANTHER" id="PTHR11362:SF140">
    <property type="entry name" value="PEBP-LIKE PROTEIN"/>
    <property type="match status" value="1"/>
</dbReference>
<dbReference type="AlphaFoldDB" id="A0A1Y1UBX7"/>
<protein>
    <submittedName>
        <fullName evidence="3">Phosphatidylethanolamine-binding protein</fullName>
    </submittedName>
</protein>
<dbReference type="InterPro" id="IPR035810">
    <property type="entry name" value="PEBP_euk"/>
</dbReference>
<reference evidence="3 4" key="1">
    <citation type="submission" date="2017-03" db="EMBL/GenBank/DDBJ databases">
        <title>Widespread Adenine N6-methylation of Active Genes in Fungi.</title>
        <authorList>
            <consortium name="DOE Joint Genome Institute"/>
            <person name="Mondo S.J."/>
            <person name="Dannebaum R.O."/>
            <person name="Kuo R.C."/>
            <person name="Louie K.B."/>
            <person name="Bewick A.J."/>
            <person name="Labutti K."/>
            <person name="Haridas S."/>
            <person name="Kuo A."/>
            <person name="Salamov A."/>
            <person name="Ahrendt S.R."/>
            <person name="Lau R."/>
            <person name="Bowen B.P."/>
            <person name="Lipzen A."/>
            <person name="Sullivan W."/>
            <person name="Andreopoulos W.B."/>
            <person name="Clum A."/>
            <person name="Lindquist E."/>
            <person name="Daum C."/>
            <person name="Northen T.R."/>
            <person name="Ramamoorthy G."/>
            <person name="Schmitz R.J."/>
            <person name="Gryganskyi A."/>
            <person name="Culley D."/>
            <person name="Magnuson J."/>
            <person name="James T.Y."/>
            <person name="O'Malley M.A."/>
            <person name="Stajich J.E."/>
            <person name="Spatafora J.W."/>
            <person name="Visel A."/>
            <person name="Grigoriev I.V."/>
        </authorList>
    </citation>
    <scope>NUCLEOTIDE SEQUENCE [LARGE SCALE GENOMIC DNA]</scope>
    <source>
        <strain evidence="3 4">NRRL Y-17943</strain>
    </source>
</reference>
<dbReference type="InterPro" id="IPR036610">
    <property type="entry name" value="PEBP-like_sf"/>
</dbReference>
<evidence type="ECO:0000313" key="4">
    <source>
        <dbReference type="Proteomes" id="UP000193218"/>
    </source>
</evidence>
<keyword evidence="2" id="KW-0732">Signal</keyword>
<dbReference type="PANTHER" id="PTHR11362">
    <property type="entry name" value="PHOSPHATIDYLETHANOLAMINE-BINDING PROTEIN"/>
    <property type="match status" value="1"/>
</dbReference>
<dbReference type="Pfam" id="PF01161">
    <property type="entry name" value="PBP"/>
    <property type="match status" value="1"/>
</dbReference>
<dbReference type="InParanoid" id="A0A1Y1UBX7"/>
<sequence length="295" mass="29613">MFARYAALSLLALVAAQDSSSASQTDIEIIEANFQNAELVPEFISSFSPQGILNVEYDGGSALSPGQNLSQSSVSSTPSLSILPSSNASDISGDNRYTVILADANVVGTDESTEAQTRHWLVNGASLDTSSAPWTVTYTNATSITDYAGPAPPGGSGPHRYVFMVYYQPDSFQAPANLSTANTPVSTFFVSQYVQESGLGALVAATYMQVENGTPTGTIPATTAVDTATIGQSTSSGSSGSSTSHASASGTESARASGASASGSGAAGAAKDLGWSAIVGGLGVVGAVLGAAIVV</sequence>
<name>A0A1Y1UBX7_9TREE</name>
<accession>A0A1Y1UBX7</accession>
<organism evidence="3 4">
    <name type="scientific">Kockovaella imperatae</name>
    <dbReference type="NCBI Taxonomy" id="4999"/>
    <lineage>
        <taxon>Eukaryota</taxon>
        <taxon>Fungi</taxon>
        <taxon>Dikarya</taxon>
        <taxon>Basidiomycota</taxon>
        <taxon>Agaricomycotina</taxon>
        <taxon>Tremellomycetes</taxon>
        <taxon>Tremellales</taxon>
        <taxon>Cuniculitremaceae</taxon>
        <taxon>Kockovaella</taxon>
    </lineage>
</organism>
<feature type="chain" id="PRO_5012666022" evidence="2">
    <location>
        <begin position="23"/>
        <end position="295"/>
    </location>
</feature>
<feature type="region of interest" description="Disordered" evidence="1">
    <location>
        <begin position="230"/>
        <end position="261"/>
    </location>
</feature>
<dbReference type="OrthoDB" id="2506647at2759"/>